<feature type="transmembrane region" description="Helical" evidence="1">
    <location>
        <begin position="89"/>
        <end position="108"/>
    </location>
</feature>
<evidence type="ECO:0000313" key="3">
    <source>
        <dbReference type="Proteomes" id="UP000246894"/>
    </source>
</evidence>
<sequence>MRRFLNTIFEVPRTGAPLWKRIILVEIGLIVCGLAFAIMLRAAIGLDPWDAFHLGLSKATGVSIGLVVVIVGFAVMFLWIFLKQKLGIGTILNAITIGLSIDFFITLIPKAPDFWWGLGYFIVAILINGLGISMYIGGGLGPGPRDGLMTGLVSITQRPLWLVRTAIEVVVLGLGWVMGGTVGLGTVIYAFSIGPVVHVMLPWFNLDKVKEPEDLEGH</sequence>
<feature type="transmembrane region" description="Helical" evidence="1">
    <location>
        <begin position="21"/>
        <end position="44"/>
    </location>
</feature>
<dbReference type="PANTHER" id="PTHR40078">
    <property type="entry name" value="INTEGRAL MEMBRANE PROTEIN-RELATED"/>
    <property type="match status" value="1"/>
</dbReference>
<gene>
    <name evidence="2" type="ORF">AURMO_01605</name>
</gene>
<dbReference type="Proteomes" id="UP000246894">
    <property type="component" value="Chromosome"/>
</dbReference>
<keyword evidence="3" id="KW-1185">Reference proteome</keyword>
<feature type="transmembrane region" description="Helical" evidence="1">
    <location>
        <begin position="64"/>
        <end position="82"/>
    </location>
</feature>
<dbReference type="EMBL" id="CP023994">
    <property type="protein sequence ID" value="AWR22188.1"/>
    <property type="molecule type" value="Genomic_DNA"/>
</dbReference>
<feature type="transmembrane region" description="Helical" evidence="1">
    <location>
        <begin position="114"/>
        <end position="138"/>
    </location>
</feature>
<dbReference type="OrthoDB" id="154912at2"/>
<evidence type="ECO:0000256" key="1">
    <source>
        <dbReference type="SAM" id="Phobius"/>
    </source>
</evidence>
<dbReference type="Pfam" id="PF19700">
    <property type="entry name" value="DUF6198"/>
    <property type="match status" value="1"/>
</dbReference>
<keyword evidence="1" id="KW-1133">Transmembrane helix</keyword>
<accession>A0A2Z3S622</accession>
<dbReference type="PANTHER" id="PTHR40078:SF1">
    <property type="entry name" value="INTEGRAL MEMBRANE PROTEIN"/>
    <property type="match status" value="1"/>
</dbReference>
<protein>
    <recommendedName>
        <fullName evidence="4">Membrane protein YczE</fullName>
    </recommendedName>
</protein>
<dbReference type="InterPro" id="IPR038750">
    <property type="entry name" value="YczE/YyaS-like"/>
</dbReference>
<organism evidence="2 3">
    <name type="scientific">Aurantimicrobium photophilum</name>
    <dbReference type="NCBI Taxonomy" id="1987356"/>
    <lineage>
        <taxon>Bacteria</taxon>
        <taxon>Bacillati</taxon>
        <taxon>Actinomycetota</taxon>
        <taxon>Actinomycetes</taxon>
        <taxon>Micrococcales</taxon>
        <taxon>Microbacteriaceae</taxon>
        <taxon>Aurantimicrobium</taxon>
    </lineage>
</organism>
<dbReference type="KEGG" id="aum:AURMO_01605"/>
<keyword evidence="1" id="KW-0472">Membrane</keyword>
<proteinExistence type="predicted"/>
<evidence type="ECO:0000313" key="2">
    <source>
        <dbReference type="EMBL" id="AWR22188.1"/>
    </source>
</evidence>
<name>A0A2Z3S622_9MICO</name>
<reference evidence="2 3" key="1">
    <citation type="submission" date="2017-10" db="EMBL/GenBank/DDBJ databases">
        <title>Genome of an Actinobacterium that displays light-enhanced growth.</title>
        <authorList>
            <person name="Maresca J.A."/>
            <person name="Hempel P."/>
            <person name="Shevchenko O."/>
            <person name="Miller K.J."/>
            <person name="Hahn M.W."/>
        </authorList>
    </citation>
    <scope>NUCLEOTIDE SEQUENCE [LARGE SCALE GENOMIC DNA]</scope>
    <source>
        <strain evidence="2 3">MWH-Mo1</strain>
    </source>
</reference>
<dbReference type="RefSeq" id="WP_110234645.1">
    <property type="nucleotide sequence ID" value="NZ_CP023994.1"/>
</dbReference>
<dbReference type="AlphaFoldDB" id="A0A2Z3S622"/>
<evidence type="ECO:0008006" key="4">
    <source>
        <dbReference type="Google" id="ProtNLM"/>
    </source>
</evidence>
<keyword evidence="1" id="KW-0812">Transmembrane</keyword>